<dbReference type="EMBL" id="MU275848">
    <property type="protein sequence ID" value="KAI0052043.1"/>
    <property type="molecule type" value="Genomic_DNA"/>
</dbReference>
<evidence type="ECO:0000313" key="2">
    <source>
        <dbReference type="Proteomes" id="UP000814033"/>
    </source>
</evidence>
<keyword evidence="2" id="KW-1185">Reference proteome</keyword>
<protein>
    <submittedName>
        <fullName evidence="1">Uncharacterized protein</fullName>
    </submittedName>
</protein>
<dbReference type="Proteomes" id="UP000814033">
    <property type="component" value="Unassembled WGS sequence"/>
</dbReference>
<gene>
    <name evidence="1" type="ORF">FA95DRAFT_1618925</name>
</gene>
<proteinExistence type="predicted"/>
<reference evidence="1" key="1">
    <citation type="submission" date="2021-02" db="EMBL/GenBank/DDBJ databases">
        <authorList>
            <consortium name="DOE Joint Genome Institute"/>
            <person name="Ahrendt S."/>
            <person name="Looney B.P."/>
            <person name="Miyauchi S."/>
            <person name="Morin E."/>
            <person name="Drula E."/>
            <person name="Courty P.E."/>
            <person name="Chicoki N."/>
            <person name="Fauchery L."/>
            <person name="Kohler A."/>
            <person name="Kuo A."/>
            <person name="Labutti K."/>
            <person name="Pangilinan J."/>
            <person name="Lipzen A."/>
            <person name="Riley R."/>
            <person name="Andreopoulos W."/>
            <person name="He G."/>
            <person name="Johnson J."/>
            <person name="Barry K.W."/>
            <person name="Grigoriev I.V."/>
            <person name="Nagy L."/>
            <person name="Hibbett D."/>
            <person name="Henrissat B."/>
            <person name="Matheny P.B."/>
            <person name="Labbe J."/>
            <person name="Martin F."/>
        </authorList>
    </citation>
    <scope>NUCLEOTIDE SEQUENCE</scope>
    <source>
        <strain evidence="1">FP105234-sp</strain>
    </source>
</reference>
<accession>A0ACB8S8C5</accession>
<evidence type="ECO:0000313" key="1">
    <source>
        <dbReference type="EMBL" id="KAI0052043.1"/>
    </source>
</evidence>
<organism evidence="1 2">
    <name type="scientific">Auriscalpium vulgare</name>
    <dbReference type="NCBI Taxonomy" id="40419"/>
    <lineage>
        <taxon>Eukaryota</taxon>
        <taxon>Fungi</taxon>
        <taxon>Dikarya</taxon>
        <taxon>Basidiomycota</taxon>
        <taxon>Agaricomycotina</taxon>
        <taxon>Agaricomycetes</taxon>
        <taxon>Russulales</taxon>
        <taxon>Auriscalpiaceae</taxon>
        <taxon>Auriscalpium</taxon>
    </lineage>
</organism>
<sequence length="2254" mass="250011">MSDSSLAPPDLFPPQPQSVEKPDSIDDTTPRGGTPVNIQVTSADIESDSEDESYHSCPPSRDEVELEEDAVVYSQQSANDMAKTIKGMYRVLDLIAEEGSGVQSGFVNKIIIAQNTLQNFVNTLAPGAYSSLTKVNFKALDQLVIKPIGIYGSKEELVRFLVSISAIDDVQAHMLLSTAVEGVARPMRSLRSGLYIVKHTTSSVASEHTYVLYWPEDTTWDDSAVPSVCRNRVTFMRYLTKMCDQILCFLSHEHASSLVWKDVPGDQIDGSKRKFTFHVAKTKEQQENVTTRAGFDIGLEGIMPAKSPPGSKIPRPFLLQGETRQGVFSAEFASKTSSFKEVKWEVLNAVRLASIKEQVLTLSDDLDAASVHTAFSQGDTQFRAPCDKWRSESDENKHHFDEKYKESKVKIKQLLEAQVPQFEQDIRQSLTETVLLSPGVIRKDLTQRLGESAGFLDDPSWRRMSCHPPCGAELNIYSPLERVTDYGRSFPKVEDEINSVAKRFDGAIGSPEFAARKYYFMLTQRILQENKGLKTNDRDAVIAAVYYDHNPAAAFQIITESQRKEWSITSALKSVKTAVVRLMDAANMLEPQDALIQEAQMLAASICDIDFLASLTSVIPDLKVAASNVAEIAHHQLALSIIAESRKLARQVRDNKLKDLVQRKKSELLYESSRALAILTADFFRSIERVSNAASKIRLHIKRLKIESVYSRGSIGCKMYGHREVLQDPDILCRVRHFGITVEHIERLRHDPFFVPQPTVNEGNTSSFRLHLGSDIRHAQLLHDDRLLLVLIDGRYKEQVSIYLQKKDAMEGAIEHGRWARSLHRDRLPGPDFLVAFNETKRMLAICASSSLQLFIYVFDEIFATLHALGPVIDLRPWYQPGTVITHACFICGSEEILLIDSSNQARVFSLIMQQFRPATLQLTQTPDSIYSSPDGSCLIIASTSDGQTLLSAYHCDTFGSASGYSLGPLNIPLDSLILSSLVDRGNLHLIALDVSGQRCRSTVIDVTRKITEYSFKAKGRPVRKPSFSGGKATSHNSLIDCFAEVWMRFPVVAAVGRQTITSSSQRCRKRVTFVGDVQDDSLAGYVADMILMFEKTARKPVGEELSGLSVQSTDLNTVEANTWAGHSEVSAFKAGEWLADLLCLIPIQIAVCRGNQFVPLKDGVVSAEFEKSLLGAEVSQIVDYLSFGWYESIFQSYMASKPVKVVSSMGEQSVGKSFTLNHLADTSFAGSAMRTTEGIWMSATPTAEMLLVALDFEGVHSLERSAQEDMFLVLFNTAISNLILFRNNFALSRDVTGLFQSFQASSAILDPAANPSLFQSTLVIIIKDVLESDVEDIAREFDLKFNKIVHEEQGANFISRLHGGELSIIPWPVITSKEFYQYFSVLKEQLDQQIVTHRTAGEFLFTLKTLMAKVKANDWAAMSQTMAAHRAKALSSLLPTALETGYGEVEPTLEMLKNLDTDVVIEAADTQARFFLPRASTGATARERRLSELLRDWDQFPLRQYLPDEAWVEKLASHLNHLVDLRSEHVREWLSSNLARFQSNNTGIEELRRDYETAIIDLKINVQLCTVQCADCHLLCIQSRMHEGNHDCGTSHNCAHGCDLCGIDTEGKACGLPAGHPGRHICAVVTHLCGKPCRLAGKPGCLDECTKITAHADEEHMCSALRHTCGEPCVLSKIRMPNGLLYSCPNRCCFPSGEKHVEHVCENRLCPVACQLCNRLCVRPHLHGILPGEHHLCGYTHSCRASCSAGVCEIDTAPQSIEATFTGRHETYQYTKYAQVTKHLPCVYIIDSTAIAHPGPHIHSMEPSPFHFCTARCESCGYYCTLPLGHSQLEHETRHGSMSNTRWAVVGPDGTSLELNGRRFASNDEGAPMMCNVVCSSMGRHVHLDYCRAEETEHCGSDEIQHIAERMVPNPERPKDAITHKLFWQRMGTSRFSLTFVIDPYTREEQANFAKCDAMCSDHEHVTSSPPAPSFCTQPLFHALAGPNGPPPMSGYISQDGHTFTCKNPAIMQLTYHVIFVVDKSRSMKSRDCRPLPNTPATERICRVADNRLGAVFSALYGFWSARHVATAGTQPADVRRDAYSILLFDSTVASIVENDLTSSPDELLSIVLGQRASHGTNFVAALQAAQQVMESHWSNARLPIVIFLSDGECGVANETVQAICRSASALGKPLSLQTVLFGQDAYSGSLRRMANVALDEQNNAPRGGTLPVDAIMPSTYSQALDTVQLAETFQNMAQSLRKPRGFLLSPRS</sequence>
<name>A0ACB8S8C5_9AGAM</name>
<reference evidence="1" key="2">
    <citation type="journal article" date="2022" name="New Phytol.">
        <title>Evolutionary transition to the ectomycorrhizal habit in the genomes of a hyperdiverse lineage of mushroom-forming fungi.</title>
        <authorList>
            <person name="Looney B."/>
            <person name="Miyauchi S."/>
            <person name="Morin E."/>
            <person name="Drula E."/>
            <person name="Courty P.E."/>
            <person name="Kohler A."/>
            <person name="Kuo A."/>
            <person name="LaButti K."/>
            <person name="Pangilinan J."/>
            <person name="Lipzen A."/>
            <person name="Riley R."/>
            <person name="Andreopoulos W."/>
            <person name="He G."/>
            <person name="Johnson J."/>
            <person name="Nolan M."/>
            <person name="Tritt A."/>
            <person name="Barry K.W."/>
            <person name="Grigoriev I.V."/>
            <person name="Nagy L.G."/>
            <person name="Hibbett D."/>
            <person name="Henrissat B."/>
            <person name="Matheny P.B."/>
            <person name="Labbe J."/>
            <person name="Martin F.M."/>
        </authorList>
    </citation>
    <scope>NUCLEOTIDE SEQUENCE</scope>
    <source>
        <strain evidence="1">FP105234-sp</strain>
    </source>
</reference>
<comment type="caution">
    <text evidence="1">The sequence shown here is derived from an EMBL/GenBank/DDBJ whole genome shotgun (WGS) entry which is preliminary data.</text>
</comment>